<dbReference type="InterPro" id="IPR005624">
    <property type="entry name" value="PduO/GlcC-like"/>
</dbReference>
<dbReference type="PANTHER" id="PTHR34309:SF1">
    <property type="entry name" value="PROTEIN GLCG"/>
    <property type="match status" value="1"/>
</dbReference>
<evidence type="ECO:0000313" key="2">
    <source>
        <dbReference type="Proteomes" id="UP000034502"/>
    </source>
</evidence>
<dbReference type="SUPFAM" id="SSF143744">
    <property type="entry name" value="GlcG-like"/>
    <property type="match status" value="1"/>
</dbReference>
<sequence>MLTLDKAKQALEASEKKADELGIKVTTYVVDEHGTPIAMSRMDGAFTVSPAFAIAKAYTAGTLGMPTSAMEPYAVPGKPYYGVEDLAGGRFTTISGGMPIMHSGKCIGGIGVGGSNDTSQDEQCAKAAAETFS</sequence>
<dbReference type="AlphaFoldDB" id="A0A0G1S187"/>
<evidence type="ECO:0000313" key="1">
    <source>
        <dbReference type="EMBL" id="KKU63284.1"/>
    </source>
</evidence>
<gene>
    <name evidence="1" type="ORF">UX86_C0028G0010</name>
</gene>
<organism evidence="1 2">
    <name type="scientific">Candidatus Amesbacteria bacterium GW2011_GWC1_47_15</name>
    <dbReference type="NCBI Taxonomy" id="1618364"/>
    <lineage>
        <taxon>Bacteria</taxon>
        <taxon>Candidatus Amesiibacteriota</taxon>
    </lineage>
</organism>
<accession>A0A0G1S187</accession>
<dbReference type="InterPro" id="IPR052517">
    <property type="entry name" value="GlcG_carb_metab_protein"/>
</dbReference>
<dbReference type="STRING" id="1618364.UX86_C0028G0010"/>
<dbReference type="Proteomes" id="UP000034502">
    <property type="component" value="Unassembled WGS sequence"/>
</dbReference>
<name>A0A0G1S187_9BACT</name>
<dbReference type="EMBL" id="LCNU01000028">
    <property type="protein sequence ID" value="KKU63284.1"/>
    <property type="molecule type" value="Genomic_DNA"/>
</dbReference>
<evidence type="ECO:0008006" key="3">
    <source>
        <dbReference type="Google" id="ProtNLM"/>
    </source>
</evidence>
<dbReference type="Pfam" id="PF03928">
    <property type="entry name" value="HbpS-like"/>
    <property type="match status" value="1"/>
</dbReference>
<dbReference type="PANTHER" id="PTHR34309">
    <property type="entry name" value="SLR1406 PROTEIN"/>
    <property type="match status" value="1"/>
</dbReference>
<dbReference type="Gene3D" id="3.30.450.150">
    <property type="entry name" value="Haem-degrading domain"/>
    <property type="match status" value="1"/>
</dbReference>
<reference evidence="1 2" key="1">
    <citation type="journal article" date="2015" name="Nature">
        <title>rRNA introns, odd ribosomes, and small enigmatic genomes across a large radiation of phyla.</title>
        <authorList>
            <person name="Brown C.T."/>
            <person name="Hug L.A."/>
            <person name="Thomas B.C."/>
            <person name="Sharon I."/>
            <person name="Castelle C.J."/>
            <person name="Singh A."/>
            <person name="Wilkins M.J."/>
            <person name="Williams K.H."/>
            <person name="Banfield J.F."/>
        </authorList>
    </citation>
    <scope>NUCLEOTIDE SEQUENCE [LARGE SCALE GENOMIC DNA]</scope>
</reference>
<comment type="caution">
    <text evidence="1">The sequence shown here is derived from an EMBL/GenBank/DDBJ whole genome shotgun (WGS) entry which is preliminary data.</text>
</comment>
<proteinExistence type="predicted"/>
<dbReference type="InterPro" id="IPR038084">
    <property type="entry name" value="PduO/GlcC-like_sf"/>
</dbReference>
<protein>
    <recommendedName>
        <fullName evidence="3">ATP/cobalamin adenosyltransferase</fullName>
    </recommendedName>
</protein>